<reference evidence="4 5" key="1">
    <citation type="submission" date="2016-01" db="EMBL/GenBank/DDBJ databases">
        <authorList>
            <person name="Brown R."/>
        </authorList>
    </citation>
    <scope>NUCLEOTIDE SEQUENCE [LARGE SCALE GENOMIC DNA]</scope>
    <source>
        <strain evidence="4">Sporomusa sphaeroides DSM 2875</strain>
    </source>
</reference>
<evidence type="ECO:0000256" key="1">
    <source>
        <dbReference type="ARBA" id="ARBA00007137"/>
    </source>
</evidence>
<protein>
    <submittedName>
        <fullName evidence="4">Trimethylamine methyltransferase (MTTB)</fullName>
    </submittedName>
</protein>
<evidence type="ECO:0000256" key="3">
    <source>
        <dbReference type="ARBA" id="ARBA00022679"/>
    </source>
</evidence>
<dbReference type="Proteomes" id="UP000245702">
    <property type="component" value="Unassembled WGS sequence"/>
</dbReference>
<name>A0ABP2C968_9FIRM</name>
<evidence type="ECO:0000313" key="5">
    <source>
        <dbReference type="Proteomes" id="UP000245702"/>
    </source>
</evidence>
<evidence type="ECO:0000256" key="2">
    <source>
        <dbReference type="ARBA" id="ARBA00022603"/>
    </source>
</evidence>
<dbReference type="RefSeq" id="WP_075757986.1">
    <property type="nucleotide sequence ID" value="NZ_CP146991.1"/>
</dbReference>
<keyword evidence="3" id="KW-0808">Transferase</keyword>
<evidence type="ECO:0000313" key="4">
    <source>
        <dbReference type="EMBL" id="CVK20840.1"/>
    </source>
</evidence>
<dbReference type="GO" id="GO:0008168">
    <property type="term" value="F:methyltransferase activity"/>
    <property type="evidence" value="ECO:0007669"/>
    <property type="project" value="UniProtKB-KW"/>
</dbReference>
<dbReference type="GO" id="GO:0032259">
    <property type="term" value="P:methylation"/>
    <property type="evidence" value="ECO:0007669"/>
    <property type="project" value="UniProtKB-KW"/>
</dbReference>
<dbReference type="InterPro" id="IPR010426">
    <property type="entry name" value="MTTB_MeTrfase"/>
</dbReference>
<comment type="similarity">
    <text evidence="1">Belongs to the trimethylamine methyltransferase family.</text>
</comment>
<dbReference type="Pfam" id="PF06253">
    <property type="entry name" value="MTTB"/>
    <property type="match status" value="1"/>
</dbReference>
<sequence>MDSKKMRKVVLSMFEDNDLQRVHDFSMKLLWENGITFPGKRALDIFKKHGFRVEGEQVYITESQVRKALETAPSHFVIRGRNSERNLDLGAGDYGVPGPIGPVNVLDLDQGRRLGTLKDMENLVKIYQASNVMTMNSNNGVEANDIDISVRHLMIMRALLRHTDKPFYTKLFTYEQMHEAMDMIEIVMGEKLVPGGNIYLSSGSTPSLSPMAWSSEVTDCIIALSERGQVVTTGTATSTGVTGPVRIFGTLVMQNAELLSGIVLSQLVNPGNPVGYGTGATPGNMRGAKYCCGSPDRVALQVGSIELGKRFYKLPSRTITYGSDSVNMDVQGGIESYENVMGNTLSGADYMLSEIGTLEGLMTTSYEKTIIDEEITSRLLHMRNGIDISDEAASLDVIMKVGSRGEFITSKDTMAHFREGWYPKYTDWNSTPASRSIEDYEYVLRRANAEWKRRLAEAPDTMLDKAVEQELEAYIKNHSK</sequence>
<dbReference type="InterPro" id="IPR038601">
    <property type="entry name" value="MttB-like_sf"/>
</dbReference>
<gene>
    <name evidence="4" type="ORF">SSPH_03508</name>
</gene>
<keyword evidence="2 4" id="KW-0489">Methyltransferase</keyword>
<proteinExistence type="inferred from homology"/>
<comment type="caution">
    <text evidence="4">The sequence shown here is derived from an EMBL/GenBank/DDBJ whole genome shotgun (WGS) entry which is preliminary data.</text>
</comment>
<dbReference type="EMBL" id="FCOW01000024">
    <property type="protein sequence ID" value="CVK20840.1"/>
    <property type="molecule type" value="Genomic_DNA"/>
</dbReference>
<dbReference type="Gene3D" id="3.20.20.480">
    <property type="entry name" value="Trimethylamine methyltransferase-like"/>
    <property type="match status" value="1"/>
</dbReference>
<accession>A0ABP2C968</accession>
<organism evidence="4 5">
    <name type="scientific">Sporomusa sphaeroides DSM 2875</name>
    <dbReference type="NCBI Taxonomy" id="1337886"/>
    <lineage>
        <taxon>Bacteria</taxon>
        <taxon>Bacillati</taxon>
        <taxon>Bacillota</taxon>
        <taxon>Negativicutes</taxon>
        <taxon>Selenomonadales</taxon>
        <taxon>Sporomusaceae</taxon>
        <taxon>Sporomusa</taxon>
    </lineage>
</organism>
<keyword evidence="5" id="KW-1185">Reference proteome</keyword>